<dbReference type="NCBIfam" id="NF042964">
    <property type="entry name" value="phospholipD_antiphage"/>
    <property type="match status" value="1"/>
</dbReference>
<dbReference type="RefSeq" id="WP_134356848.1">
    <property type="nucleotide sequence ID" value="NZ_CP038033.1"/>
</dbReference>
<keyword evidence="2 5" id="KW-0067">ATP-binding</keyword>
<dbReference type="InterPro" id="IPR049730">
    <property type="entry name" value="SNF2/RAD54-like_C"/>
</dbReference>
<evidence type="ECO:0000256" key="1">
    <source>
        <dbReference type="ARBA" id="ARBA00022801"/>
    </source>
</evidence>
<feature type="domain" description="Helicase ATP-binding" evidence="3">
    <location>
        <begin position="241"/>
        <end position="431"/>
    </location>
</feature>
<dbReference type="InterPro" id="IPR000330">
    <property type="entry name" value="SNF2_N"/>
</dbReference>
<dbReference type="GO" id="GO:0004386">
    <property type="term" value="F:helicase activity"/>
    <property type="evidence" value="ECO:0007669"/>
    <property type="project" value="UniProtKB-KW"/>
</dbReference>
<evidence type="ECO:0000256" key="2">
    <source>
        <dbReference type="ARBA" id="ARBA00022806"/>
    </source>
</evidence>
<dbReference type="EMBL" id="CP038033">
    <property type="protein sequence ID" value="QBQ53838.1"/>
    <property type="molecule type" value="Genomic_DNA"/>
</dbReference>
<dbReference type="Proteomes" id="UP000294325">
    <property type="component" value="Chromosome"/>
</dbReference>
<keyword evidence="6" id="KW-1185">Reference proteome</keyword>
<feature type="domain" description="Helicase C-terminal" evidence="4">
    <location>
        <begin position="691"/>
        <end position="851"/>
    </location>
</feature>
<gene>
    <name evidence="5" type="ORF">E3U44_04405</name>
</gene>
<dbReference type="InterPro" id="IPR027417">
    <property type="entry name" value="P-loop_NTPase"/>
</dbReference>
<dbReference type="InterPro" id="IPR025202">
    <property type="entry name" value="PLD-like_dom"/>
</dbReference>
<accession>A0A4P7BV26</accession>
<reference evidence="5 6" key="1">
    <citation type="submission" date="2019-03" db="EMBL/GenBank/DDBJ databases">
        <title>The genome sequence of Nitrosococcus wardiae strain D1FHST reveals the archetypal metabolic capacity of ammonia-oxidizing Gammaproteobacteria.</title>
        <authorList>
            <person name="Wang L."/>
            <person name="Lim C.K."/>
            <person name="Hanson T.E."/>
            <person name="Dang H."/>
            <person name="Klotz M.G."/>
        </authorList>
    </citation>
    <scope>NUCLEOTIDE SEQUENCE [LARGE SCALE GENOMIC DNA]</scope>
    <source>
        <strain evidence="5 6">D1FHS</strain>
    </source>
</reference>
<dbReference type="Pfam" id="PF13091">
    <property type="entry name" value="PLDc_2"/>
    <property type="match status" value="1"/>
</dbReference>
<evidence type="ECO:0000259" key="4">
    <source>
        <dbReference type="PROSITE" id="PS51194"/>
    </source>
</evidence>
<dbReference type="CDD" id="cd18793">
    <property type="entry name" value="SF2_C_SNF"/>
    <property type="match status" value="1"/>
</dbReference>
<proteinExistence type="predicted"/>
<dbReference type="SUPFAM" id="SSF56024">
    <property type="entry name" value="Phospholipase D/nuclease"/>
    <property type="match status" value="1"/>
</dbReference>
<dbReference type="PROSITE" id="PS51192">
    <property type="entry name" value="HELICASE_ATP_BIND_1"/>
    <property type="match status" value="1"/>
</dbReference>
<evidence type="ECO:0000313" key="5">
    <source>
        <dbReference type="EMBL" id="QBQ53838.1"/>
    </source>
</evidence>
<dbReference type="KEGG" id="nwr:E3U44_04405"/>
<dbReference type="Gene3D" id="3.30.870.10">
    <property type="entry name" value="Endonuclease Chain A"/>
    <property type="match status" value="1"/>
</dbReference>
<keyword evidence="2 5" id="KW-0347">Helicase</keyword>
<dbReference type="PROSITE" id="PS51194">
    <property type="entry name" value="HELICASE_CTER"/>
    <property type="match status" value="1"/>
</dbReference>
<dbReference type="Gene3D" id="3.40.50.300">
    <property type="entry name" value="P-loop containing nucleotide triphosphate hydrolases"/>
    <property type="match status" value="1"/>
</dbReference>
<dbReference type="PANTHER" id="PTHR45766">
    <property type="entry name" value="DNA ANNEALING HELICASE AND ENDONUCLEASE ZRANB3 FAMILY MEMBER"/>
    <property type="match status" value="1"/>
</dbReference>
<dbReference type="SMART" id="SM00490">
    <property type="entry name" value="HELICc"/>
    <property type="match status" value="1"/>
</dbReference>
<dbReference type="InterPro" id="IPR038718">
    <property type="entry name" value="SNF2-like_sf"/>
</dbReference>
<keyword evidence="1" id="KW-0378">Hydrolase</keyword>
<sequence>MTIRRFSSRTERLDRSFLAEHLKGARAYRRIAGYFTSSLFEVAGEWLSDIPEIRIVCNADLSPEDLQVAKIRETRLLGRWNEQAIEADALLNRDRYRQLHAFLTTRGPAIRVAPNTVCGFLHGKAGVIERADGRKVGFIGSLNETRQGWQAHYEILWEDDSPEGIAWIEAEFEHLWQAAKPLPEAVTQEVGRRACRIEIPLDETVAPEEVAPAALAESPLYREGLSLQPWQQGFIVECLNHYREYQAVRLLLADEVGLGKTLSLGTAAVALCLLAEKERRRQKPVVIFAPATLIEQWQTEMVDKLGVRCGRWDSLGKVWLDPEARPVSPKGAEQIGRCPFRIGILSTGLLIQPTQEREFLGNLTFELLVLDEAHKARTRQGLGKNAGAPNELLKFMRSAAGRARHVLLGTATPIQTRAEDLWDLMGILHQGEGRFVLGEDLGLWHRPDRVIPLLTGRERVTDEELGWALLRSPLPPVSSSEEGAFRRLIHTIRLELAISPHRYGAHVPVVHLPRDVREDLEDVLHREVEGAFFFQRHNPIVRHTVLRKRRTLEAKALLPRIGVNVHPDRRLSRDLSSFSALFAGKALRTDEAFDTAYEAAEAFSRRLGQQGQGKGFMRNLLRQRICSSCAAGLATAERMLAGYAEHEIQEEREDDLAVQTEAERSELQALVEPLYHLVEDPKFKAIRHYLIVEGWIDYGCIIFSQYYDTAAWVAKKLADLFPQARIGLYAGADKSGLYYGEEVVKIEREALKRLVAEREVRLMVATDAACEGLNLQTLGTLINVDLPWNPTRLEQRIGRIKRWGQIRESVDMLNLVYQGTVDETIYERLSERMRDRYDLLGALPDTIKDEWIEDIEQLGEEMDRYIEARWQATGFDIRYNATLEPGEDSWRSCAKVFARRDLDNLMRQGW</sequence>
<dbReference type="GO" id="GO:0016787">
    <property type="term" value="F:hydrolase activity"/>
    <property type="evidence" value="ECO:0007669"/>
    <property type="project" value="UniProtKB-KW"/>
</dbReference>
<dbReference type="OrthoDB" id="9814088at2"/>
<dbReference type="InterPro" id="IPR001650">
    <property type="entry name" value="Helicase_C-like"/>
</dbReference>
<evidence type="ECO:0000313" key="6">
    <source>
        <dbReference type="Proteomes" id="UP000294325"/>
    </source>
</evidence>
<dbReference type="InterPro" id="IPR014001">
    <property type="entry name" value="Helicase_ATP-bd"/>
</dbReference>
<organism evidence="5 6">
    <name type="scientific">Nitrosococcus wardiae</name>
    <dbReference type="NCBI Taxonomy" id="1814290"/>
    <lineage>
        <taxon>Bacteria</taxon>
        <taxon>Pseudomonadati</taxon>
        <taxon>Pseudomonadota</taxon>
        <taxon>Gammaproteobacteria</taxon>
        <taxon>Chromatiales</taxon>
        <taxon>Chromatiaceae</taxon>
        <taxon>Nitrosococcus</taxon>
    </lineage>
</organism>
<dbReference type="InterPro" id="IPR049952">
    <property type="entry name" value="PhospholipD-like_anti-phage"/>
</dbReference>
<dbReference type="SUPFAM" id="SSF52540">
    <property type="entry name" value="P-loop containing nucleoside triphosphate hydrolases"/>
    <property type="match status" value="2"/>
</dbReference>
<name>A0A4P7BV26_9GAMM</name>
<dbReference type="GO" id="GO:0005524">
    <property type="term" value="F:ATP binding"/>
    <property type="evidence" value="ECO:0007669"/>
    <property type="project" value="InterPro"/>
</dbReference>
<keyword evidence="2 5" id="KW-0547">Nucleotide-binding</keyword>
<dbReference type="Gene3D" id="3.40.50.10810">
    <property type="entry name" value="Tandem AAA-ATPase domain"/>
    <property type="match status" value="1"/>
</dbReference>
<dbReference type="PANTHER" id="PTHR45766:SF6">
    <property type="entry name" value="SWI_SNF-RELATED MATRIX-ASSOCIATED ACTIN-DEPENDENT REGULATOR OF CHROMATIN SUBFAMILY A-LIKE PROTEIN 1"/>
    <property type="match status" value="1"/>
</dbReference>
<protein>
    <submittedName>
        <fullName evidence="5">Helicase</fullName>
    </submittedName>
</protein>
<dbReference type="Pfam" id="PF00176">
    <property type="entry name" value="SNF2-rel_dom"/>
    <property type="match status" value="1"/>
</dbReference>
<dbReference type="Pfam" id="PF00271">
    <property type="entry name" value="Helicase_C"/>
    <property type="match status" value="1"/>
</dbReference>
<dbReference type="SMART" id="SM00487">
    <property type="entry name" value="DEXDc"/>
    <property type="match status" value="1"/>
</dbReference>
<dbReference type="AlphaFoldDB" id="A0A4P7BV26"/>
<evidence type="ECO:0000259" key="3">
    <source>
        <dbReference type="PROSITE" id="PS51192"/>
    </source>
</evidence>